<dbReference type="RefSeq" id="WP_165096340.1">
    <property type="nucleotide sequence ID" value="NZ_JAAKGU010000002.1"/>
</dbReference>
<proteinExistence type="predicted"/>
<dbReference type="Proteomes" id="UP000480151">
    <property type="component" value="Unassembled WGS sequence"/>
</dbReference>
<gene>
    <name evidence="3" type="ORF">G5B47_07680</name>
</gene>
<keyword evidence="4" id="KW-1185">Reference proteome</keyword>
<feature type="domain" description="SLH" evidence="2">
    <location>
        <begin position="103"/>
        <end position="168"/>
    </location>
</feature>
<protein>
    <recommendedName>
        <fullName evidence="2">SLH domain-containing protein</fullName>
    </recommendedName>
</protein>
<dbReference type="Gene3D" id="2.60.40.1220">
    <property type="match status" value="2"/>
</dbReference>
<sequence length="905" mass="94599">MSDMSYPTKQDSQFMNVQGGEKKVMKKILSVALSTAMAFSMFASVAFGETATTPQQKFDALAAKGILNGYPDGQAHLEKDLTRAEFAKIVTKLFNLTEVKNKLSYKDKGYNAKNWAVPYIEAVTAANLMQGKDTVKGIFDYKGKVTVEEVATVLFRALKLEAPTTTDNNASAWAKGYAQALINKGLITASTNFKGTATRSLVVETAYAVSTLSAVPVVASAEALSPTSVLVTFSDKATTTVTLTTPLVAGVETTINFKYNDHDYTAKVTLAAPKVVSVTAPNSKQLVVKFNRAIDSSTISETVYGVTSLVDGVVSIVNLNGAEAVTPNTADVALTNEGTEAVITFAANQYLKGQYTVTTSKAIKTTAGEEIPNYTTLLPVDDKTAPSLVSATSVAKTTTKDVTVKFSEPVKSTGVIAYVNGVAASVTRDTYAPLDELKLTAGTLEAGKSYEVSLLNVSDFAGNFITPNPFKSTVAVTSDVVAPAISSLTVTGEQTVKVVFTKNIKSGALDNAVRLLNANGENQGFFTVEKGSDAKTYTLTAPAGKVTFGSSGTWTGTILFPTSIKDTLENALASVVTQAVTFTKDTAAPTVTSATYSKSGLAIKFSEKVVYGSGDLVLINDATGARTTVTGNTYSLSDGGTTLTYKYTLAAGSYTLRVPAAFVKDTAGAANSIVASIIPVTVTADSTTDTTKPTVSATVTAVPSNVDDQTVSFSVSDDNGINLTTVRDINNYTFDGKALPAGSYVTTDYTSSKKATDPINVTVNIPATGVSETKTATFVINGIADTAGNVITPKFENVLLKDGVKPTLTGATISSGDNTTLVVSFSEDLVNIEKEDLVFKIDDTIVTPSSFVKQTAGNDKGKYYVQFSGTNLNNASSISVTVASGADAADATGNKIVTGTQVSGK</sequence>
<evidence type="ECO:0000313" key="4">
    <source>
        <dbReference type="Proteomes" id="UP000480151"/>
    </source>
</evidence>
<dbReference type="PROSITE" id="PS51272">
    <property type="entry name" value="SLH"/>
    <property type="match status" value="2"/>
</dbReference>
<evidence type="ECO:0000256" key="1">
    <source>
        <dbReference type="ARBA" id="ARBA00022729"/>
    </source>
</evidence>
<evidence type="ECO:0000259" key="2">
    <source>
        <dbReference type="PROSITE" id="PS51272"/>
    </source>
</evidence>
<feature type="domain" description="SLH" evidence="2">
    <location>
        <begin position="38"/>
        <end position="102"/>
    </location>
</feature>
<dbReference type="EMBL" id="JAAKGU010000002">
    <property type="protein sequence ID" value="NGM82293.1"/>
    <property type="molecule type" value="Genomic_DNA"/>
</dbReference>
<keyword evidence="1" id="KW-0732">Signal</keyword>
<comment type="caution">
    <text evidence="3">The sequence shown here is derived from an EMBL/GenBank/DDBJ whole genome shotgun (WGS) entry which is preliminary data.</text>
</comment>
<dbReference type="InterPro" id="IPR014755">
    <property type="entry name" value="Cu-Rt/internalin_Ig-like"/>
</dbReference>
<organism evidence="3 4">
    <name type="scientific">Paenibacillus apii</name>
    <dbReference type="NCBI Taxonomy" id="1850370"/>
    <lineage>
        <taxon>Bacteria</taxon>
        <taxon>Bacillati</taxon>
        <taxon>Bacillota</taxon>
        <taxon>Bacilli</taxon>
        <taxon>Bacillales</taxon>
        <taxon>Paenibacillaceae</taxon>
        <taxon>Paenibacillus</taxon>
    </lineage>
</organism>
<dbReference type="AlphaFoldDB" id="A0A6M1PK42"/>
<reference evidence="3 4" key="1">
    <citation type="submission" date="2020-02" db="EMBL/GenBank/DDBJ databases">
        <authorList>
            <person name="Gao J."/>
            <person name="Sun J."/>
        </authorList>
    </citation>
    <scope>NUCLEOTIDE SEQUENCE [LARGE SCALE GENOMIC DNA]</scope>
    <source>
        <strain evidence="3 4">7124</strain>
    </source>
</reference>
<dbReference type="InterPro" id="IPR001119">
    <property type="entry name" value="SLH_dom"/>
</dbReference>
<name>A0A6M1PK42_9BACL</name>
<accession>A0A6M1PK42</accession>
<evidence type="ECO:0000313" key="3">
    <source>
        <dbReference type="EMBL" id="NGM82293.1"/>
    </source>
</evidence>